<comment type="similarity">
    <text evidence="1">Belongs to the SMC family. SbcC subfamily.</text>
</comment>
<dbReference type="Pfam" id="PF13476">
    <property type="entry name" value="AAA_23"/>
    <property type="match status" value="1"/>
</dbReference>
<dbReference type="PANTHER" id="PTHR32114:SF2">
    <property type="entry name" value="ABC TRANSPORTER ABCH.3"/>
    <property type="match status" value="1"/>
</dbReference>
<comment type="subunit">
    <text evidence="2">Heterodimer of SbcC and SbcD.</text>
</comment>
<feature type="domain" description="Rad50/SbcC-type AAA" evidence="5">
    <location>
        <begin position="5"/>
        <end position="218"/>
    </location>
</feature>
<dbReference type="Pfam" id="PF13558">
    <property type="entry name" value="SbcC_Walker_B"/>
    <property type="match status" value="1"/>
</dbReference>
<keyword evidence="7" id="KW-1185">Reference proteome</keyword>
<name>A0A140L367_9FIRM</name>
<dbReference type="GO" id="GO:0016887">
    <property type="term" value="F:ATP hydrolysis activity"/>
    <property type="evidence" value="ECO:0007669"/>
    <property type="project" value="InterPro"/>
</dbReference>
<dbReference type="STRING" id="520762.AN619_19620"/>
<dbReference type="OrthoDB" id="9795626at2"/>
<accession>A0A140L367</accession>
<keyword evidence="4" id="KW-0175">Coiled coil</keyword>
<evidence type="ECO:0000256" key="2">
    <source>
        <dbReference type="ARBA" id="ARBA00011322"/>
    </source>
</evidence>
<evidence type="ECO:0000256" key="1">
    <source>
        <dbReference type="ARBA" id="ARBA00006930"/>
    </source>
</evidence>
<dbReference type="RefSeq" id="WP_068556508.1">
    <property type="nucleotide sequence ID" value="NZ_LOEE01000042.1"/>
</dbReference>
<feature type="coiled-coil region" evidence="4">
    <location>
        <begin position="536"/>
        <end position="644"/>
    </location>
</feature>
<dbReference type="AlphaFoldDB" id="A0A140L367"/>
<dbReference type="Proteomes" id="UP000070456">
    <property type="component" value="Unassembled WGS sequence"/>
</dbReference>
<evidence type="ECO:0000256" key="4">
    <source>
        <dbReference type="SAM" id="Coils"/>
    </source>
</evidence>
<protein>
    <recommendedName>
        <fullName evidence="3">Nuclease SbcCD subunit C</fullName>
    </recommendedName>
</protein>
<gene>
    <name evidence="6" type="primary">sbcC</name>
    <name evidence="6" type="ORF">AN619_19620</name>
</gene>
<evidence type="ECO:0000313" key="7">
    <source>
        <dbReference type="Proteomes" id="UP000070456"/>
    </source>
</evidence>
<dbReference type="GO" id="GO:0006302">
    <property type="term" value="P:double-strand break repair"/>
    <property type="evidence" value="ECO:0007669"/>
    <property type="project" value="InterPro"/>
</dbReference>
<comment type="caution">
    <text evidence="6">The sequence shown here is derived from an EMBL/GenBank/DDBJ whole genome shotgun (WGS) entry which is preliminary data.</text>
</comment>
<sequence>MKPIKLSMAAFGPYAAVQEIDFRELGNRNLFLIHGPTGAGKTTILDGICFALYGDTSGAERNGKNMRSHHADPDQRTEVTFEFEIRTERYRVQRIPEQERPKRSGSGTTLQNADATLWKLKGEGNEKENEVLLKTGWKNVTEEIERLLGFKSSQFRQVIMLPQGQFRKLLTADSLERQNILEKLFHTELYRIIEELLKKNAKELKDEIKRLEDQQNTIFIQTGCENMEDLEKLIVGNEERLGKLREALHEKTEALKKAKEDFLKGKEANEKLREKELAEKELEHLQELVPSYEEKKEIFNRARKAATLEETEKTTRLRSQDKESCEKNLELKKKELEEIFKKYGIAEEKLKFQNQQEALREEAKKRVMQLEELTEKVHALEKQKGMLVQVKDALDHKMKEKAAWEQELQQLEERMEKENILLEELKEYGHKLPLLEAAYREAEKIYQKKMVLIQHYQDRMYIAKAYGETWKEYERIEVAYGKAKEEYFRLQEAWNKGQAAILAEQMEEGEPCPVCGSIHHPKPAEREAWMPMEAEVKEKRLEVEKLEKQKDKIKDVLAQKHAAKEKVENIIKMTEDELGEKKDEATDTLKKALEDGKNQWERAREKWSRQESVHKNILDMREKAHKIREMLQKAEEEIREKNGTYQNQVGALKEMENSIPEEVRSPEALKKAQTEASALYNSLREEFEKAQKDFEAMDKALAIAQNSLNSAEKALEEANEKYRMERQNFIYSMNRAGFEKYGDYASAKKKEEDIHRLEKEIKDFEGKFRVAKEHYEKTKKAVEGMAQVDLDKLQAQWSAMEKEKEEIIKLEGNLLQKIENDKKLLEEIQKLDRWIKNKEKEYETVGYLSDISNGNNAHGLTLQRFVLGALLDDITDAATQRLKLMSKGRYHLKRTMDRARKNAAGGLELEIFDTYTGMERPVTTLSGGETFLASLSLALGLADVVQSYSGGISLDTIFVDEGFGTLDPEALDFAMRTLIDLQQGGRLVGIISHVPELKERIDARLEVVPAQKGSCAYFMVHGK</sequence>
<dbReference type="PATRIC" id="fig|520762.4.peg.2162"/>
<dbReference type="InterPro" id="IPR027417">
    <property type="entry name" value="P-loop_NTPase"/>
</dbReference>
<feature type="coiled-coil region" evidence="4">
    <location>
        <begin position="322"/>
        <end position="428"/>
    </location>
</feature>
<dbReference type="EMBL" id="LOEE01000042">
    <property type="protein sequence ID" value="KXG74992.1"/>
    <property type="molecule type" value="Genomic_DNA"/>
</dbReference>
<dbReference type="InterPro" id="IPR038729">
    <property type="entry name" value="Rad50/SbcC_AAA"/>
</dbReference>
<reference evidence="6 7" key="1">
    <citation type="submission" date="2015-12" db="EMBL/GenBank/DDBJ databases">
        <title>Draft genome sequence of the thermoanaerobe Thermotalea metallivorans, an isolate from the runoff channel of the Great Artesian Basin, Australia.</title>
        <authorList>
            <person name="Patel B.K."/>
        </authorList>
    </citation>
    <scope>NUCLEOTIDE SEQUENCE [LARGE SCALE GENOMIC DNA]</scope>
    <source>
        <strain evidence="6 7">B2-1</strain>
    </source>
</reference>
<evidence type="ECO:0000259" key="5">
    <source>
        <dbReference type="Pfam" id="PF13476"/>
    </source>
</evidence>
<feature type="coiled-coil region" evidence="4">
    <location>
        <begin position="194"/>
        <end position="295"/>
    </location>
</feature>
<feature type="coiled-coil region" evidence="4">
    <location>
        <begin position="673"/>
        <end position="820"/>
    </location>
</feature>
<organism evidence="6 7">
    <name type="scientific">Thermotalea metallivorans</name>
    <dbReference type="NCBI Taxonomy" id="520762"/>
    <lineage>
        <taxon>Bacteria</taxon>
        <taxon>Bacillati</taxon>
        <taxon>Bacillota</taxon>
        <taxon>Clostridia</taxon>
        <taxon>Peptostreptococcales</taxon>
        <taxon>Thermotaleaceae</taxon>
        <taxon>Thermotalea</taxon>
    </lineage>
</organism>
<dbReference type="Gene3D" id="3.40.50.300">
    <property type="entry name" value="P-loop containing nucleotide triphosphate hydrolases"/>
    <property type="match status" value="2"/>
</dbReference>
<dbReference type="PANTHER" id="PTHR32114">
    <property type="entry name" value="ABC TRANSPORTER ABCH.3"/>
    <property type="match status" value="1"/>
</dbReference>
<dbReference type="SUPFAM" id="SSF52540">
    <property type="entry name" value="P-loop containing nucleoside triphosphate hydrolases"/>
    <property type="match status" value="1"/>
</dbReference>
<evidence type="ECO:0000256" key="3">
    <source>
        <dbReference type="ARBA" id="ARBA00013368"/>
    </source>
</evidence>
<proteinExistence type="inferred from homology"/>
<evidence type="ECO:0000313" key="6">
    <source>
        <dbReference type="EMBL" id="KXG74992.1"/>
    </source>
</evidence>